<reference evidence="1 2" key="1">
    <citation type="submission" date="2023-04" db="EMBL/GenBank/DDBJ databases">
        <title>Klugiella caeni sp. nov. isolated from the sludge of biochemical tank.</title>
        <authorList>
            <person name="Geng K."/>
        </authorList>
    </citation>
    <scope>NUCLEOTIDE SEQUENCE [LARGE SCALE GENOMIC DNA]</scope>
    <source>
        <strain evidence="1 2">YN-L-19</strain>
    </source>
</reference>
<name>A0AAW6T6C3_9MICO</name>
<proteinExistence type="predicted"/>
<sequence length="46" mass="5045">MPHGDEVEYALQPTGLAGGRLRARDRTADVERTLPLSHITAVTERS</sequence>
<accession>A0AAW6T6C3</accession>
<dbReference type="RefSeq" id="WP_281488546.1">
    <property type="nucleotide sequence ID" value="NZ_JASATX010000002.1"/>
</dbReference>
<dbReference type="AlphaFoldDB" id="A0AAW6T6C3"/>
<gene>
    <name evidence="1" type="ORF">QF206_07295</name>
</gene>
<evidence type="ECO:0000313" key="1">
    <source>
        <dbReference type="EMBL" id="MDI2098769.1"/>
    </source>
</evidence>
<keyword evidence="2" id="KW-1185">Reference proteome</keyword>
<protein>
    <submittedName>
        <fullName evidence="1">Uncharacterized protein</fullName>
    </submittedName>
</protein>
<dbReference type="Proteomes" id="UP001321506">
    <property type="component" value="Unassembled WGS sequence"/>
</dbReference>
<organism evidence="1 2">
    <name type="scientific">Ruicaihuangia caeni</name>
    <dbReference type="NCBI Taxonomy" id="3042517"/>
    <lineage>
        <taxon>Bacteria</taxon>
        <taxon>Bacillati</taxon>
        <taxon>Actinomycetota</taxon>
        <taxon>Actinomycetes</taxon>
        <taxon>Micrococcales</taxon>
        <taxon>Microbacteriaceae</taxon>
        <taxon>Ruicaihuangia</taxon>
    </lineage>
</organism>
<evidence type="ECO:0000313" key="2">
    <source>
        <dbReference type="Proteomes" id="UP001321506"/>
    </source>
</evidence>
<dbReference type="EMBL" id="JASATX010000002">
    <property type="protein sequence ID" value="MDI2098769.1"/>
    <property type="molecule type" value="Genomic_DNA"/>
</dbReference>
<comment type="caution">
    <text evidence="1">The sequence shown here is derived from an EMBL/GenBank/DDBJ whole genome shotgun (WGS) entry which is preliminary data.</text>
</comment>